<accession>A0ABU2FAJ2</accession>
<comment type="caution">
    <text evidence="2">The sequence shown here is derived from an EMBL/GenBank/DDBJ whole genome shotgun (WGS) entry which is preliminary data.</text>
</comment>
<keyword evidence="3" id="KW-1185">Reference proteome</keyword>
<gene>
    <name evidence="2" type="ORF">NDI56_07780</name>
</gene>
<dbReference type="EMBL" id="JAMQON010000001">
    <property type="protein sequence ID" value="MDS0259289.1"/>
    <property type="molecule type" value="Genomic_DNA"/>
</dbReference>
<feature type="domain" description="DUF7344" evidence="1">
    <location>
        <begin position="18"/>
        <end position="95"/>
    </location>
</feature>
<dbReference type="InterPro" id="IPR055768">
    <property type="entry name" value="DUF7344"/>
</dbReference>
<dbReference type="RefSeq" id="WP_310918876.1">
    <property type="nucleotide sequence ID" value="NZ_JAMQON010000001.1"/>
</dbReference>
<dbReference type="Proteomes" id="UP001259659">
    <property type="component" value="Unassembled WGS sequence"/>
</dbReference>
<evidence type="ECO:0000313" key="3">
    <source>
        <dbReference type="Proteomes" id="UP001259659"/>
    </source>
</evidence>
<organism evidence="2 3">
    <name type="scientific">Haloarcula saliterrae</name>
    <dbReference type="NCBI Taxonomy" id="2950534"/>
    <lineage>
        <taxon>Archaea</taxon>
        <taxon>Methanobacteriati</taxon>
        <taxon>Methanobacteriota</taxon>
        <taxon>Stenosarchaea group</taxon>
        <taxon>Halobacteria</taxon>
        <taxon>Halobacteriales</taxon>
        <taxon>Haloarculaceae</taxon>
        <taxon>Haloarcula</taxon>
    </lineage>
</organism>
<protein>
    <recommendedName>
        <fullName evidence="1">DUF7344 domain-containing protein</fullName>
    </recommendedName>
</protein>
<sequence>MMGEFSGESEVTAADTETLLADRRRRYLLYCLHLYANPLGLPDVAHQVTVWEQSDSSGVCLERRLETYMSLYHDHLPILTGADLVRYEQGEDMVELGPAADRITPPLESRLRRDVDELLHAESA</sequence>
<evidence type="ECO:0000313" key="2">
    <source>
        <dbReference type="EMBL" id="MDS0259289.1"/>
    </source>
</evidence>
<proteinExistence type="predicted"/>
<evidence type="ECO:0000259" key="1">
    <source>
        <dbReference type="Pfam" id="PF24035"/>
    </source>
</evidence>
<reference evidence="2 3" key="1">
    <citation type="submission" date="2022-06" db="EMBL/GenBank/DDBJ databases">
        <title>Haloarcula sp. a new haloarchaeum isolate from saline soil.</title>
        <authorList>
            <person name="Strakova D."/>
            <person name="Galisteo C."/>
            <person name="Sanchez-Porro C."/>
            <person name="Ventosa A."/>
        </authorList>
    </citation>
    <scope>NUCLEOTIDE SEQUENCE [LARGE SCALE GENOMIC DNA]</scope>
    <source>
        <strain evidence="2 3">S1CR25-12</strain>
    </source>
</reference>
<dbReference type="Pfam" id="PF24035">
    <property type="entry name" value="DUF7344"/>
    <property type="match status" value="1"/>
</dbReference>
<name>A0ABU2FAJ2_9EURY</name>